<gene>
    <name evidence="5" type="ORF">J2W31_000635</name>
</gene>
<dbReference type="Pfam" id="PF12833">
    <property type="entry name" value="HTH_18"/>
    <property type="match status" value="1"/>
</dbReference>
<dbReference type="SUPFAM" id="SSF46689">
    <property type="entry name" value="Homeodomain-like"/>
    <property type="match status" value="2"/>
</dbReference>
<dbReference type="PRINTS" id="PR00032">
    <property type="entry name" value="HTHARAC"/>
</dbReference>
<dbReference type="PROSITE" id="PS00041">
    <property type="entry name" value="HTH_ARAC_FAMILY_1"/>
    <property type="match status" value="1"/>
</dbReference>
<dbReference type="PROSITE" id="PS01124">
    <property type="entry name" value="HTH_ARAC_FAMILY_2"/>
    <property type="match status" value="1"/>
</dbReference>
<evidence type="ECO:0000259" key="4">
    <source>
        <dbReference type="PROSITE" id="PS01124"/>
    </source>
</evidence>
<name>A0AAW8CTH0_9BURK</name>
<organism evidence="5 6">
    <name type="scientific">Variovorax boronicumulans</name>
    <dbReference type="NCBI Taxonomy" id="436515"/>
    <lineage>
        <taxon>Bacteria</taxon>
        <taxon>Pseudomonadati</taxon>
        <taxon>Pseudomonadota</taxon>
        <taxon>Betaproteobacteria</taxon>
        <taxon>Burkholderiales</taxon>
        <taxon>Comamonadaceae</taxon>
        <taxon>Variovorax</taxon>
    </lineage>
</organism>
<dbReference type="PANTHER" id="PTHR46796">
    <property type="entry name" value="HTH-TYPE TRANSCRIPTIONAL ACTIVATOR RHAS-RELATED"/>
    <property type="match status" value="1"/>
</dbReference>
<dbReference type="InterPro" id="IPR009057">
    <property type="entry name" value="Homeodomain-like_sf"/>
</dbReference>
<dbReference type="GO" id="GO:0043565">
    <property type="term" value="F:sequence-specific DNA binding"/>
    <property type="evidence" value="ECO:0007669"/>
    <property type="project" value="InterPro"/>
</dbReference>
<evidence type="ECO:0000313" key="6">
    <source>
        <dbReference type="Proteomes" id="UP001242045"/>
    </source>
</evidence>
<sequence>MKRAQMQEAYALHEGAFGTAIVLEASANLVAHAHSETQLALWLGGARACAHVGTEVVGYSESVALGVNAFEAHDMVRLEDNGSSLFIVFMIKKDWLDELGLAKDRSFRFPSPRVPIGDALRRSCWRVLDLMISTGAAREHIDKEVERLLEAAIAASATGGEAAPIAGGIGVTLDHRLRAAIAHMRAHVSEKTTIDEIAAKVGLSRAHFFALFRDQLHTTPQVFWSGVRVEEAMRRVSDGGKLTDVALDLGFSAPGNFSRFFKEHTGISPSIFKRATRAPSPVTVTGIPRESRSS</sequence>
<protein>
    <submittedName>
        <fullName evidence="5">AraC-like DNA-binding protein</fullName>
    </submittedName>
</protein>
<dbReference type="InterPro" id="IPR018062">
    <property type="entry name" value="HTH_AraC-typ_CS"/>
</dbReference>
<accession>A0AAW8CTH0</accession>
<dbReference type="EMBL" id="JAUSRD010000001">
    <property type="protein sequence ID" value="MDP9891539.1"/>
    <property type="molecule type" value="Genomic_DNA"/>
</dbReference>
<dbReference type="InterPro" id="IPR050204">
    <property type="entry name" value="AraC_XylS_family_regulators"/>
</dbReference>
<evidence type="ECO:0000256" key="3">
    <source>
        <dbReference type="ARBA" id="ARBA00023163"/>
    </source>
</evidence>
<keyword evidence="1" id="KW-0805">Transcription regulation</keyword>
<dbReference type="Proteomes" id="UP001242045">
    <property type="component" value="Unassembled WGS sequence"/>
</dbReference>
<dbReference type="InterPro" id="IPR020449">
    <property type="entry name" value="Tscrpt_reg_AraC-type_HTH"/>
</dbReference>
<reference evidence="5" key="1">
    <citation type="submission" date="2023-07" db="EMBL/GenBank/DDBJ databases">
        <title>Sorghum-associated microbial communities from plants grown in Nebraska, USA.</title>
        <authorList>
            <person name="Schachtman D."/>
        </authorList>
    </citation>
    <scope>NUCLEOTIDE SEQUENCE</scope>
    <source>
        <strain evidence="5">DS3754</strain>
    </source>
</reference>
<evidence type="ECO:0000313" key="5">
    <source>
        <dbReference type="EMBL" id="MDP9891539.1"/>
    </source>
</evidence>
<dbReference type="Gene3D" id="1.10.10.60">
    <property type="entry name" value="Homeodomain-like"/>
    <property type="match status" value="1"/>
</dbReference>
<dbReference type="PANTHER" id="PTHR46796:SF2">
    <property type="entry name" value="TRANSCRIPTIONAL REGULATORY PROTEIN"/>
    <property type="match status" value="1"/>
</dbReference>
<dbReference type="AlphaFoldDB" id="A0AAW8CTH0"/>
<dbReference type="InterPro" id="IPR018060">
    <property type="entry name" value="HTH_AraC"/>
</dbReference>
<evidence type="ECO:0000256" key="1">
    <source>
        <dbReference type="ARBA" id="ARBA00023015"/>
    </source>
</evidence>
<evidence type="ECO:0000256" key="2">
    <source>
        <dbReference type="ARBA" id="ARBA00023125"/>
    </source>
</evidence>
<feature type="domain" description="HTH araC/xylS-type" evidence="4">
    <location>
        <begin position="178"/>
        <end position="275"/>
    </location>
</feature>
<dbReference type="GO" id="GO:0003700">
    <property type="term" value="F:DNA-binding transcription factor activity"/>
    <property type="evidence" value="ECO:0007669"/>
    <property type="project" value="InterPro"/>
</dbReference>
<keyword evidence="2 5" id="KW-0238">DNA-binding</keyword>
<comment type="caution">
    <text evidence="5">The sequence shown here is derived from an EMBL/GenBank/DDBJ whole genome shotgun (WGS) entry which is preliminary data.</text>
</comment>
<keyword evidence="3" id="KW-0804">Transcription</keyword>
<dbReference type="SMART" id="SM00342">
    <property type="entry name" value="HTH_ARAC"/>
    <property type="match status" value="1"/>
</dbReference>
<proteinExistence type="predicted"/>